<dbReference type="Gene3D" id="3.10.105.10">
    <property type="entry name" value="Dipeptide-binding Protein, Domain 3"/>
    <property type="match status" value="1"/>
</dbReference>
<dbReference type="GO" id="GO:0042597">
    <property type="term" value="C:periplasmic space"/>
    <property type="evidence" value="ECO:0007669"/>
    <property type="project" value="UniProtKB-ARBA"/>
</dbReference>
<comment type="caution">
    <text evidence="7">The sequence shown here is derived from an EMBL/GenBank/DDBJ whole genome shotgun (WGS) entry which is preliminary data.</text>
</comment>
<feature type="signal peptide" evidence="5">
    <location>
        <begin position="1"/>
        <end position="23"/>
    </location>
</feature>
<keyword evidence="3" id="KW-0813">Transport</keyword>
<gene>
    <name evidence="7" type="ORF">HZF24_04320</name>
</gene>
<dbReference type="GO" id="GO:1904680">
    <property type="term" value="F:peptide transmembrane transporter activity"/>
    <property type="evidence" value="ECO:0007669"/>
    <property type="project" value="TreeGrafter"/>
</dbReference>
<dbReference type="SUPFAM" id="SSF53850">
    <property type="entry name" value="Periplasmic binding protein-like II"/>
    <property type="match status" value="1"/>
</dbReference>
<dbReference type="Proteomes" id="UP000611629">
    <property type="component" value="Unassembled WGS sequence"/>
</dbReference>
<evidence type="ECO:0000256" key="1">
    <source>
        <dbReference type="ARBA" id="ARBA00004193"/>
    </source>
</evidence>
<evidence type="ECO:0000259" key="6">
    <source>
        <dbReference type="Pfam" id="PF00496"/>
    </source>
</evidence>
<dbReference type="Pfam" id="PF00496">
    <property type="entry name" value="SBP_bac_5"/>
    <property type="match status" value="1"/>
</dbReference>
<evidence type="ECO:0000313" key="7">
    <source>
        <dbReference type="EMBL" id="NYB73360.1"/>
    </source>
</evidence>
<dbReference type="InterPro" id="IPR023765">
    <property type="entry name" value="SBP_5_CS"/>
</dbReference>
<dbReference type="GO" id="GO:0043190">
    <property type="term" value="C:ATP-binding cassette (ABC) transporter complex"/>
    <property type="evidence" value="ECO:0007669"/>
    <property type="project" value="InterPro"/>
</dbReference>
<dbReference type="InterPro" id="IPR039424">
    <property type="entry name" value="SBP_5"/>
</dbReference>
<comment type="subcellular location">
    <subcellularLocation>
        <location evidence="1">Cell membrane</location>
        <topology evidence="1">Lipid-anchor</topology>
    </subcellularLocation>
</comment>
<dbReference type="Gene3D" id="3.40.190.10">
    <property type="entry name" value="Periplasmic binding protein-like II"/>
    <property type="match status" value="1"/>
</dbReference>
<name>A0A974GVS6_SEDHY</name>
<keyword evidence="8" id="KW-1185">Reference proteome</keyword>
<dbReference type="PROSITE" id="PS51257">
    <property type="entry name" value="PROKAR_LIPOPROTEIN"/>
    <property type="match status" value="1"/>
</dbReference>
<dbReference type="PANTHER" id="PTHR30290:SF9">
    <property type="entry name" value="OLIGOPEPTIDE-BINDING PROTEIN APPA"/>
    <property type="match status" value="1"/>
</dbReference>
<evidence type="ECO:0000256" key="5">
    <source>
        <dbReference type="SAM" id="SignalP"/>
    </source>
</evidence>
<evidence type="ECO:0000256" key="4">
    <source>
        <dbReference type="ARBA" id="ARBA00022729"/>
    </source>
</evidence>
<dbReference type="PROSITE" id="PS01040">
    <property type="entry name" value="SBP_BACTERIAL_5"/>
    <property type="match status" value="1"/>
</dbReference>
<keyword evidence="4 5" id="KW-0732">Signal</keyword>
<organism evidence="7 8">
    <name type="scientific">Sedimentibacter hydroxybenzoicus DSM 7310</name>
    <dbReference type="NCBI Taxonomy" id="1123245"/>
    <lineage>
        <taxon>Bacteria</taxon>
        <taxon>Bacillati</taxon>
        <taxon>Bacillota</taxon>
        <taxon>Tissierellia</taxon>
        <taxon>Sedimentibacter</taxon>
    </lineage>
</organism>
<protein>
    <recommendedName>
        <fullName evidence="6">Solute-binding protein family 5 domain-containing protein</fullName>
    </recommendedName>
</protein>
<accession>A0A974GVS6</accession>
<dbReference type="AlphaFoldDB" id="A0A974GVS6"/>
<evidence type="ECO:0000256" key="3">
    <source>
        <dbReference type="ARBA" id="ARBA00022448"/>
    </source>
</evidence>
<dbReference type="PIRSF" id="PIRSF002741">
    <property type="entry name" value="MppA"/>
    <property type="match status" value="1"/>
</dbReference>
<dbReference type="PANTHER" id="PTHR30290">
    <property type="entry name" value="PERIPLASMIC BINDING COMPONENT OF ABC TRANSPORTER"/>
    <property type="match status" value="1"/>
</dbReference>
<reference evidence="7" key="1">
    <citation type="submission" date="2020-07" db="EMBL/GenBank/DDBJ databases">
        <title>Genomic analysis of a strain of Sedimentibacter Hydroxybenzoicus DSM7310.</title>
        <authorList>
            <person name="Ma S."/>
        </authorList>
    </citation>
    <scope>NUCLEOTIDE SEQUENCE</scope>
    <source>
        <strain evidence="7">DSM 7310</strain>
    </source>
</reference>
<proteinExistence type="inferred from homology"/>
<evidence type="ECO:0000313" key="8">
    <source>
        <dbReference type="Proteomes" id="UP000611629"/>
    </source>
</evidence>
<dbReference type="InterPro" id="IPR030678">
    <property type="entry name" value="Peptide/Ni-bd"/>
</dbReference>
<dbReference type="EMBL" id="JACBNQ010000002">
    <property type="protein sequence ID" value="NYB73360.1"/>
    <property type="molecule type" value="Genomic_DNA"/>
</dbReference>
<dbReference type="InterPro" id="IPR000914">
    <property type="entry name" value="SBP_5_dom"/>
</dbReference>
<comment type="similarity">
    <text evidence="2">Belongs to the bacterial solute-binding protein 5 family.</text>
</comment>
<dbReference type="GO" id="GO:0015833">
    <property type="term" value="P:peptide transport"/>
    <property type="evidence" value="ECO:0007669"/>
    <property type="project" value="TreeGrafter"/>
</dbReference>
<evidence type="ECO:0000256" key="2">
    <source>
        <dbReference type="ARBA" id="ARBA00005695"/>
    </source>
</evidence>
<feature type="domain" description="Solute-binding protein family 5" evidence="6">
    <location>
        <begin position="79"/>
        <end position="426"/>
    </location>
</feature>
<dbReference type="RefSeq" id="WP_179237039.1">
    <property type="nucleotide sequence ID" value="NZ_JACBNQ010000002.1"/>
</dbReference>
<dbReference type="Gene3D" id="3.90.76.10">
    <property type="entry name" value="Dipeptide-binding Protein, Domain 1"/>
    <property type="match status" value="1"/>
</dbReference>
<feature type="chain" id="PRO_5037286418" description="Solute-binding protein family 5 domain-containing protein" evidence="5">
    <location>
        <begin position="24"/>
        <end position="504"/>
    </location>
</feature>
<sequence>MKKFKTILVLAVVLMILSVTACANQENTPNETADIKTNLVMGYTTEPEGLDPHRTAAASTFTVTNNIYDTLVGVAPDWELIPRLAKDWTLSEDGMEITFDLRDDVSFHNGRKMTAKDVEYSFNRLKDAESPRARDYANIIKIEVLNDNTIKFITETLDVELLKNFAYPWAAVVPEEAQADLKTKPVGTGAFTLKEWVPQQHLTLQRNENYYSDKAKLETVKLVLIPDATSMMASFQLGDLDIVPLTGDQVTMVENKSEYKVISEPMNAVQIMSLNTKNPILANEKVRQAMAMAINKDEVIDASMFGYGDKIGSHLPPTSPDYFDTNDVIEYNPEKAKELLKEAGYENGFDVRLSLPKNYQLHVDAGQVIADQLSKIGINAKIEIIEWGTWLSDVYGAKNFDMTVVGHTGRLDAYAFLSRYKSTSNDYISLTTGEVDELLERALQELDGDKRKEIYKDIQVILAEKLPAIYLQTPRTMLALQKNVDGMQIFPLDYYDFKEVYFTE</sequence>